<evidence type="ECO:0000313" key="2">
    <source>
        <dbReference type="EMBL" id="QQP89461.1"/>
    </source>
</evidence>
<keyword evidence="1" id="KW-0175">Coiled coil</keyword>
<name>A0ABX7B8P6_9PROT</name>
<dbReference type="EMBL" id="CP067420">
    <property type="protein sequence ID" value="QQP89461.1"/>
    <property type="molecule type" value="Genomic_DNA"/>
</dbReference>
<evidence type="ECO:0000313" key="3">
    <source>
        <dbReference type="Proteomes" id="UP000595197"/>
    </source>
</evidence>
<accession>A0ABX7B8P6</accession>
<sequence>MKMNLEARGEIIHRTELRVTELEAIPSECRRNRERNELALRTALLRLIRSRPVKTDGALTNENLVIESGVSRATVYRNAEIMSDWKILVETMPGSSTPGLREQIRDLKVTISRLEAQMSEERRRFQAVQDILVQRLQALTLALVEARDGSKVMSVGELRRKRRVAQEEYETKSGHSGGDI</sequence>
<gene>
    <name evidence="2" type="ORF">IGS68_26400</name>
</gene>
<feature type="coiled-coil region" evidence="1">
    <location>
        <begin position="104"/>
        <end position="131"/>
    </location>
</feature>
<reference evidence="2" key="1">
    <citation type="submission" date="2021-02" db="EMBL/GenBank/DDBJ databases">
        <title>Skermanella TT6 skin isolate.</title>
        <authorList>
            <person name="Lee K."/>
            <person name="Ganzorig M."/>
        </authorList>
    </citation>
    <scope>NUCLEOTIDE SEQUENCE</scope>
    <source>
        <strain evidence="2">TT6</strain>
    </source>
</reference>
<dbReference type="Proteomes" id="UP000595197">
    <property type="component" value="Chromosome"/>
</dbReference>
<organism evidence="2 3">
    <name type="scientific">Skermanella cutis</name>
    <dbReference type="NCBI Taxonomy" id="2775420"/>
    <lineage>
        <taxon>Bacteria</taxon>
        <taxon>Pseudomonadati</taxon>
        <taxon>Pseudomonadota</taxon>
        <taxon>Alphaproteobacteria</taxon>
        <taxon>Rhodospirillales</taxon>
        <taxon>Azospirillaceae</taxon>
        <taxon>Skermanella</taxon>
    </lineage>
</organism>
<protein>
    <submittedName>
        <fullName evidence="2">Uncharacterized protein</fullName>
    </submittedName>
</protein>
<evidence type="ECO:0000256" key="1">
    <source>
        <dbReference type="SAM" id="Coils"/>
    </source>
</evidence>
<keyword evidence="3" id="KW-1185">Reference proteome</keyword>
<dbReference type="RefSeq" id="WP_201075715.1">
    <property type="nucleotide sequence ID" value="NZ_CP067420.1"/>
</dbReference>
<proteinExistence type="predicted"/>